<dbReference type="Proteomes" id="UP000027822">
    <property type="component" value="Unassembled WGS sequence"/>
</dbReference>
<reference evidence="1 2" key="1">
    <citation type="submission" date="2014-06" db="EMBL/GenBank/DDBJ databases">
        <title>Draft genome sequence of Bacillus manliponensis JCM 15802 (MCCC 1A00708).</title>
        <authorList>
            <person name="Lai Q."/>
            <person name="Liu Y."/>
            <person name="Shao Z."/>
        </authorList>
    </citation>
    <scope>NUCLEOTIDE SEQUENCE [LARGE SCALE GENOMIC DNA]</scope>
    <source>
        <strain evidence="1 2">JCM 15802</strain>
    </source>
</reference>
<dbReference type="EMBL" id="JOTN01000013">
    <property type="protein sequence ID" value="KEK18595.1"/>
    <property type="molecule type" value="Genomic_DNA"/>
</dbReference>
<dbReference type="AlphaFoldDB" id="A0A073JWC3"/>
<dbReference type="OrthoDB" id="2905055at2"/>
<accession>A0A073JWC3</accession>
<sequence length="141" mass="16512">MDSRLNEKHISCKFTNEITEVFYDIIMNDEVLKEVFLFIAKTLVANERNGNPSTGVIINDITENVVLTRQVRVKKGKSYIYESSKTNIHRKTAEKHVDMLLAMSLIYYKDLKPYKFLNLTVRGKQVLKKFVTEYQSKKENE</sequence>
<proteinExistence type="predicted"/>
<comment type="caution">
    <text evidence="1">The sequence shown here is derived from an EMBL/GenBank/DDBJ whole genome shotgun (WGS) entry which is preliminary data.</text>
</comment>
<evidence type="ECO:0000313" key="1">
    <source>
        <dbReference type="EMBL" id="KEK18595.1"/>
    </source>
</evidence>
<protein>
    <submittedName>
        <fullName evidence="1">Uncharacterized protein</fullName>
    </submittedName>
</protein>
<name>A0A073JWC3_9BACI</name>
<organism evidence="1 2">
    <name type="scientific">Bacillus manliponensis</name>
    <dbReference type="NCBI Taxonomy" id="574376"/>
    <lineage>
        <taxon>Bacteria</taxon>
        <taxon>Bacillati</taxon>
        <taxon>Bacillota</taxon>
        <taxon>Bacilli</taxon>
        <taxon>Bacillales</taxon>
        <taxon>Bacillaceae</taxon>
        <taxon>Bacillus</taxon>
        <taxon>Bacillus cereus group</taxon>
    </lineage>
</organism>
<keyword evidence="2" id="KW-1185">Reference proteome</keyword>
<dbReference type="RefSeq" id="WP_034640697.1">
    <property type="nucleotide sequence ID" value="NZ_CBCSJC010000052.1"/>
</dbReference>
<gene>
    <name evidence="1" type="ORF">BAMA_04935</name>
</gene>
<evidence type="ECO:0000313" key="2">
    <source>
        <dbReference type="Proteomes" id="UP000027822"/>
    </source>
</evidence>